<dbReference type="AlphaFoldDB" id="A0A411X061"/>
<dbReference type="Gene3D" id="3.10.450.50">
    <property type="match status" value="1"/>
</dbReference>
<evidence type="ECO:0000259" key="1">
    <source>
        <dbReference type="Pfam" id="PF12680"/>
    </source>
</evidence>
<dbReference type="Proteomes" id="UP000628442">
    <property type="component" value="Unassembled WGS sequence"/>
</dbReference>
<dbReference type="SUPFAM" id="SSF54427">
    <property type="entry name" value="NTF2-like"/>
    <property type="match status" value="1"/>
</dbReference>
<protein>
    <submittedName>
        <fullName evidence="3">Nuclear transport factor 2 family protein</fullName>
    </submittedName>
    <submittedName>
        <fullName evidence="2">Polyketide cyclase</fullName>
    </submittedName>
</protein>
<dbReference type="Pfam" id="PF12680">
    <property type="entry name" value="SnoaL_2"/>
    <property type="match status" value="1"/>
</dbReference>
<organism evidence="2 5">
    <name type="scientific">Pseudoduganella albidiflava</name>
    <dbReference type="NCBI Taxonomy" id="321983"/>
    <lineage>
        <taxon>Bacteria</taxon>
        <taxon>Pseudomonadati</taxon>
        <taxon>Pseudomonadota</taxon>
        <taxon>Betaproteobacteria</taxon>
        <taxon>Burkholderiales</taxon>
        <taxon>Oxalobacteraceae</taxon>
        <taxon>Telluria group</taxon>
        <taxon>Pseudoduganella</taxon>
    </lineage>
</organism>
<reference evidence="3 4" key="2">
    <citation type="submission" date="2019-02" db="EMBL/GenBank/DDBJ databases">
        <title>Draft Genome Sequences of Six Type Strains of the Genus Massilia.</title>
        <authorList>
            <person name="Miess H."/>
            <person name="Frediansyhah A."/>
            <person name="Gross H."/>
        </authorList>
    </citation>
    <scope>NUCLEOTIDE SEQUENCE [LARGE SCALE GENOMIC DNA]</scope>
    <source>
        <strain evidence="3 4">DSM 17472</strain>
    </source>
</reference>
<evidence type="ECO:0000313" key="5">
    <source>
        <dbReference type="Proteomes" id="UP000628442"/>
    </source>
</evidence>
<keyword evidence="4" id="KW-1185">Reference proteome</keyword>
<feature type="domain" description="SnoaL-like" evidence="1">
    <location>
        <begin position="18"/>
        <end position="105"/>
    </location>
</feature>
<dbReference type="EMBL" id="CP036401">
    <property type="protein sequence ID" value="QBI02354.1"/>
    <property type="molecule type" value="Genomic_DNA"/>
</dbReference>
<reference evidence="2" key="1">
    <citation type="journal article" date="2014" name="Int. J. Syst. Evol. Microbiol.">
        <title>Complete genome sequence of Corynebacterium casei LMG S-19264T (=DSM 44701T), isolated from a smear-ripened cheese.</title>
        <authorList>
            <consortium name="US DOE Joint Genome Institute (JGI-PGF)"/>
            <person name="Walter F."/>
            <person name="Albersmeier A."/>
            <person name="Kalinowski J."/>
            <person name="Ruckert C."/>
        </authorList>
    </citation>
    <scope>NUCLEOTIDE SEQUENCE</scope>
    <source>
        <strain evidence="2">KCTC 12343</strain>
    </source>
</reference>
<dbReference type="InterPro" id="IPR032710">
    <property type="entry name" value="NTF2-like_dom_sf"/>
</dbReference>
<dbReference type="Proteomes" id="UP000292307">
    <property type="component" value="Chromosome"/>
</dbReference>
<dbReference type="OrthoDB" id="8684708at2"/>
<dbReference type="InterPro" id="IPR037401">
    <property type="entry name" value="SnoaL-like"/>
</dbReference>
<evidence type="ECO:0000313" key="2">
    <source>
        <dbReference type="EMBL" id="GGY43458.1"/>
    </source>
</evidence>
<dbReference type="RefSeq" id="WP_131146468.1">
    <property type="nucleotide sequence ID" value="NZ_BMWV01000005.1"/>
</dbReference>
<name>A0A411X061_9BURK</name>
<dbReference type="EMBL" id="BMWV01000005">
    <property type="protein sequence ID" value="GGY43458.1"/>
    <property type="molecule type" value="Genomic_DNA"/>
</dbReference>
<evidence type="ECO:0000313" key="4">
    <source>
        <dbReference type="Proteomes" id="UP000292307"/>
    </source>
</evidence>
<gene>
    <name evidence="3" type="ORF">EYF70_17045</name>
    <name evidence="2" type="ORF">GCM10007387_26960</name>
</gene>
<reference evidence="2" key="3">
    <citation type="submission" date="2022-12" db="EMBL/GenBank/DDBJ databases">
        <authorList>
            <person name="Sun Q."/>
            <person name="Kim S."/>
        </authorList>
    </citation>
    <scope>NUCLEOTIDE SEQUENCE</scope>
    <source>
        <strain evidence="2">KCTC 12343</strain>
    </source>
</reference>
<proteinExistence type="predicted"/>
<evidence type="ECO:0000313" key="3">
    <source>
        <dbReference type="EMBL" id="QBI02354.1"/>
    </source>
</evidence>
<sequence length="118" mass="12012">MNEKPSTLPPSPVLPSAVAAYIQAANDQDAAGVAACFVADGTVRDEGATRRGSAEIAAWVHDTATRYQSSIEPLAMVGDDAQCELSAVVSGNFPGSPVTLKFHFVLVPGGIASLAIGA</sequence>
<accession>A0A411X061</accession>